<keyword evidence="5 6" id="KW-0472">Membrane</keyword>
<feature type="transmembrane region" description="Helical" evidence="6">
    <location>
        <begin position="30"/>
        <end position="49"/>
    </location>
</feature>
<keyword evidence="3 6" id="KW-0812">Transmembrane</keyword>
<accession>A0ABS4JVD6</accession>
<keyword evidence="8" id="KW-1185">Reference proteome</keyword>
<dbReference type="PANTHER" id="PTHR38601">
    <property type="entry name" value="HYDROGENASE-4 COMPONENT E"/>
    <property type="match status" value="1"/>
</dbReference>
<protein>
    <submittedName>
        <fullName evidence="7">Hydrogenase-4 component E</fullName>
        <ecNumber evidence="7">1.-.-.-</ecNumber>
    </submittedName>
</protein>
<feature type="transmembrane region" description="Helical" evidence="6">
    <location>
        <begin position="152"/>
        <end position="171"/>
    </location>
</feature>
<organism evidence="7 8">
    <name type="scientific">Symbiobacterium terraclitae</name>
    <dbReference type="NCBI Taxonomy" id="557451"/>
    <lineage>
        <taxon>Bacteria</taxon>
        <taxon>Bacillati</taxon>
        <taxon>Bacillota</taxon>
        <taxon>Clostridia</taxon>
        <taxon>Eubacteriales</taxon>
        <taxon>Symbiobacteriaceae</taxon>
        <taxon>Symbiobacterium</taxon>
    </lineage>
</organism>
<dbReference type="PANTHER" id="PTHR38601:SF1">
    <property type="entry name" value="HYDROGENASE-4 COMPONENT E"/>
    <property type="match status" value="1"/>
</dbReference>
<dbReference type="GO" id="GO:0016491">
    <property type="term" value="F:oxidoreductase activity"/>
    <property type="evidence" value="ECO:0007669"/>
    <property type="project" value="UniProtKB-KW"/>
</dbReference>
<keyword evidence="2" id="KW-1003">Cell membrane</keyword>
<dbReference type="InterPro" id="IPR038730">
    <property type="entry name" value="HyfE-like"/>
</dbReference>
<keyword evidence="4 6" id="KW-1133">Transmembrane helix</keyword>
<evidence type="ECO:0000256" key="5">
    <source>
        <dbReference type="ARBA" id="ARBA00023136"/>
    </source>
</evidence>
<dbReference type="RefSeq" id="WP_209467024.1">
    <property type="nucleotide sequence ID" value="NZ_JAGGLG010000019.1"/>
</dbReference>
<evidence type="ECO:0000256" key="1">
    <source>
        <dbReference type="ARBA" id="ARBA00004651"/>
    </source>
</evidence>
<dbReference type="EMBL" id="JAGGLG010000019">
    <property type="protein sequence ID" value="MBP2018900.1"/>
    <property type="molecule type" value="Genomic_DNA"/>
</dbReference>
<evidence type="ECO:0000256" key="3">
    <source>
        <dbReference type="ARBA" id="ARBA00022692"/>
    </source>
</evidence>
<feature type="transmembrane region" description="Helical" evidence="6">
    <location>
        <begin position="56"/>
        <end position="78"/>
    </location>
</feature>
<comment type="caution">
    <text evidence="7">The sequence shown here is derived from an EMBL/GenBank/DDBJ whole genome shotgun (WGS) entry which is preliminary data.</text>
</comment>
<reference evidence="7 8" key="1">
    <citation type="submission" date="2021-03" db="EMBL/GenBank/DDBJ databases">
        <title>Genomic Encyclopedia of Type Strains, Phase IV (KMG-IV): sequencing the most valuable type-strain genomes for metagenomic binning, comparative biology and taxonomic classification.</title>
        <authorList>
            <person name="Goeker M."/>
        </authorList>
    </citation>
    <scope>NUCLEOTIDE SEQUENCE [LARGE SCALE GENOMIC DNA]</scope>
    <source>
        <strain evidence="7 8">DSM 27138</strain>
    </source>
</reference>
<name>A0ABS4JVD6_9FIRM</name>
<comment type="subcellular location">
    <subcellularLocation>
        <location evidence="1">Cell membrane</location>
        <topology evidence="1">Multi-pass membrane protein</topology>
    </subcellularLocation>
</comment>
<dbReference type="Proteomes" id="UP001519289">
    <property type="component" value="Unassembled WGS sequence"/>
</dbReference>
<keyword evidence="7" id="KW-0560">Oxidoreductase</keyword>
<evidence type="ECO:0000313" key="7">
    <source>
        <dbReference type="EMBL" id="MBP2018900.1"/>
    </source>
</evidence>
<evidence type="ECO:0000313" key="8">
    <source>
        <dbReference type="Proteomes" id="UP001519289"/>
    </source>
</evidence>
<evidence type="ECO:0000256" key="4">
    <source>
        <dbReference type="ARBA" id="ARBA00022989"/>
    </source>
</evidence>
<proteinExistence type="predicted"/>
<feature type="transmembrane region" description="Helical" evidence="6">
    <location>
        <begin position="177"/>
        <end position="197"/>
    </location>
</feature>
<gene>
    <name evidence="7" type="ORF">J2Z79_002315</name>
</gene>
<evidence type="ECO:0000256" key="6">
    <source>
        <dbReference type="SAM" id="Phobius"/>
    </source>
</evidence>
<feature type="transmembrane region" description="Helical" evidence="6">
    <location>
        <begin position="113"/>
        <end position="140"/>
    </location>
</feature>
<dbReference type="EC" id="1.-.-.-" evidence="7"/>
<evidence type="ECO:0000256" key="2">
    <source>
        <dbReference type="ARBA" id="ARBA00022475"/>
    </source>
</evidence>
<sequence>MLSLVLMIALLTVAVAVAVAECRQLTRAVWLYAAQGCLVALMLLLGAAWSELHGLVGSAVTILVAKAVILPLLVMRYARQGAPAEESPPAHGYLWAGAAALLGFLAGQYGLPLLLAGVTGAAAHVPFGLAAGLGLVAAALRTILAHRDMLKVVLGVCLLENGAHLLMAVIAPTIPELVAIGVVLDVILAVWLLLVVGRRAEEVTGARDDGQLDQLRG</sequence>